<evidence type="ECO:0000313" key="2">
    <source>
        <dbReference type="Proteomes" id="UP001299970"/>
    </source>
</evidence>
<sequence>MDITITTSWWSCPGCSVEVELPDTAVSGCLVPCPDCGDAMTEQWQWDTAA</sequence>
<organism evidence="1 2">
    <name type="scientific">Pseudonocardia alaniniphila</name>
    <dbReference type="NCBI Taxonomy" id="75291"/>
    <lineage>
        <taxon>Bacteria</taxon>
        <taxon>Bacillati</taxon>
        <taxon>Actinomycetota</taxon>
        <taxon>Actinomycetes</taxon>
        <taxon>Pseudonocardiales</taxon>
        <taxon>Pseudonocardiaceae</taxon>
        <taxon>Pseudonocardia</taxon>
    </lineage>
</organism>
<comment type="caution">
    <text evidence="1">The sequence shown here is derived from an EMBL/GenBank/DDBJ whole genome shotgun (WGS) entry which is preliminary data.</text>
</comment>
<proteinExistence type="predicted"/>
<protein>
    <submittedName>
        <fullName evidence="1">Uncharacterized protein</fullName>
    </submittedName>
</protein>
<evidence type="ECO:0000313" key="1">
    <source>
        <dbReference type="EMBL" id="MCH6170618.1"/>
    </source>
</evidence>
<gene>
    <name evidence="1" type="ORF">MMF94_33355</name>
</gene>
<reference evidence="1 2" key="1">
    <citation type="submission" date="2022-03" db="EMBL/GenBank/DDBJ databases">
        <title>Pseudonocardia alaer sp. nov., a novel actinomycete isolated from reed forest soil.</title>
        <authorList>
            <person name="Wang L."/>
        </authorList>
    </citation>
    <scope>NUCLEOTIDE SEQUENCE [LARGE SCALE GENOMIC DNA]</scope>
    <source>
        <strain evidence="1 2">Y-16303</strain>
    </source>
</reference>
<keyword evidence="2" id="KW-1185">Reference proteome</keyword>
<name>A0ABS9TQH3_9PSEU</name>
<dbReference type="EMBL" id="JAKXMK010000035">
    <property type="protein sequence ID" value="MCH6170618.1"/>
    <property type="molecule type" value="Genomic_DNA"/>
</dbReference>
<dbReference type="RefSeq" id="WP_241041426.1">
    <property type="nucleotide sequence ID" value="NZ_BAAAJF010000060.1"/>
</dbReference>
<accession>A0ABS9TQH3</accession>
<dbReference type="Proteomes" id="UP001299970">
    <property type="component" value="Unassembled WGS sequence"/>
</dbReference>